<evidence type="ECO:0000313" key="1">
    <source>
        <dbReference type="EMBL" id="GFY65867.1"/>
    </source>
</evidence>
<protein>
    <submittedName>
        <fullName evidence="1">Uncharacterized protein</fullName>
    </submittedName>
</protein>
<dbReference type="Proteomes" id="UP000886998">
    <property type="component" value="Unassembled WGS sequence"/>
</dbReference>
<organism evidence="1 2">
    <name type="scientific">Trichonephila inaurata madagascariensis</name>
    <dbReference type="NCBI Taxonomy" id="2747483"/>
    <lineage>
        <taxon>Eukaryota</taxon>
        <taxon>Metazoa</taxon>
        <taxon>Ecdysozoa</taxon>
        <taxon>Arthropoda</taxon>
        <taxon>Chelicerata</taxon>
        <taxon>Arachnida</taxon>
        <taxon>Araneae</taxon>
        <taxon>Araneomorphae</taxon>
        <taxon>Entelegynae</taxon>
        <taxon>Araneoidea</taxon>
        <taxon>Nephilidae</taxon>
        <taxon>Trichonephila</taxon>
        <taxon>Trichonephila inaurata</taxon>
    </lineage>
</organism>
<dbReference type="AlphaFoldDB" id="A0A8X6Y7Y9"/>
<evidence type="ECO:0000313" key="2">
    <source>
        <dbReference type="Proteomes" id="UP000886998"/>
    </source>
</evidence>
<accession>A0A8X6Y7Y9</accession>
<keyword evidence="2" id="KW-1185">Reference proteome</keyword>
<sequence>MTHYRRTKAEVEESFIPFDFLGDETEFYRLSRIYVRQSEMSYTARLSSIGTPPLTIDLLNSFEGVQKDTYLQAFDDVFEAAA</sequence>
<reference evidence="1" key="1">
    <citation type="submission" date="2020-08" db="EMBL/GenBank/DDBJ databases">
        <title>Multicomponent nature underlies the extraordinary mechanical properties of spider dragline silk.</title>
        <authorList>
            <person name="Kono N."/>
            <person name="Nakamura H."/>
            <person name="Mori M."/>
            <person name="Yoshida Y."/>
            <person name="Ohtoshi R."/>
            <person name="Malay A.D."/>
            <person name="Moran D.A.P."/>
            <person name="Tomita M."/>
            <person name="Numata K."/>
            <person name="Arakawa K."/>
        </authorList>
    </citation>
    <scope>NUCLEOTIDE SEQUENCE</scope>
</reference>
<name>A0A8X6Y7Y9_9ARAC</name>
<comment type="caution">
    <text evidence="1">The sequence shown here is derived from an EMBL/GenBank/DDBJ whole genome shotgun (WGS) entry which is preliminary data.</text>
</comment>
<gene>
    <name evidence="1" type="ORF">TNIN_125761</name>
</gene>
<proteinExistence type="predicted"/>
<dbReference type="EMBL" id="BMAV01015729">
    <property type="protein sequence ID" value="GFY65867.1"/>
    <property type="molecule type" value="Genomic_DNA"/>
</dbReference>